<dbReference type="EMBL" id="PCXU01000025">
    <property type="protein sequence ID" value="PIR43400.1"/>
    <property type="molecule type" value="Genomic_DNA"/>
</dbReference>
<proteinExistence type="predicted"/>
<accession>A0A2H0RA89</accession>
<reference evidence="1 2" key="1">
    <citation type="submission" date="2017-09" db="EMBL/GenBank/DDBJ databases">
        <title>Depth-based differentiation of microbial function through sediment-hosted aquifers and enrichment of novel symbionts in the deep terrestrial subsurface.</title>
        <authorList>
            <person name="Probst A.J."/>
            <person name="Ladd B."/>
            <person name="Jarett J.K."/>
            <person name="Geller-Mcgrath D.E."/>
            <person name="Sieber C.M."/>
            <person name="Emerson J.B."/>
            <person name="Anantharaman K."/>
            <person name="Thomas B.C."/>
            <person name="Malmstrom R."/>
            <person name="Stieglmeier M."/>
            <person name="Klingl A."/>
            <person name="Woyke T."/>
            <person name="Ryan C.M."/>
            <person name="Banfield J.F."/>
        </authorList>
    </citation>
    <scope>NUCLEOTIDE SEQUENCE [LARGE SCALE GENOMIC DNA]</scope>
    <source>
        <strain evidence="1">CG10_big_fil_rev_8_21_14_0_10_32_10</strain>
    </source>
</reference>
<name>A0A2H0RA89_UNCKA</name>
<dbReference type="AlphaFoldDB" id="A0A2H0RA89"/>
<evidence type="ECO:0000313" key="2">
    <source>
        <dbReference type="Proteomes" id="UP000230214"/>
    </source>
</evidence>
<gene>
    <name evidence="1" type="ORF">COV24_03065</name>
</gene>
<comment type="caution">
    <text evidence="1">The sequence shown here is derived from an EMBL/GenBank/DDBJ whole genome shotgun (WGS) entry which is preliminary data.</text>
</comment>
<dbReference type="Proteomes" id="UP000230214">
    <property type="component" value="Unassembled WGS sequence"/>
</dbReference>
<organism evidence="1 2">
    <name type="scientific">candidate division WWE3 bacterium CG10_big_fil_rev_8_21_14_0_10_32_10</name>
    <dbReference type="NCBI Taxonomy" id="1975090"/>
    <lineage>
        <taxon>Bacteria</taxon>
        <taxon>Katanobacteria</taxon>
    </lineage>
</organism>
<protein>
    <submittedName>
        <fullName evidence="1">Uncharacterized protein</fullName>
    </submittedName>
</protein>
<evidence type="ECO:0000313" key="1">
    <source>
        <dbReference type="EMBL" id="PIR43400.1"/>
    </source>
</evidence>
<sequence length="127" mass="14606">MPLINLIPRNTGMEDFLTYNIVEIRRTLKEVVSETWHRPQHDIVVNAFRCPYLGNIDETTADCIISVVTNPNPDLEASADTLREEIANLPIFRELDMVEVSIQFTVHSWCLMEKGEIVDQVDYNKGE</sequence>